<organism evidence="1 2">
    <name type="scientific">Sphingobium yanoikuyae</name>
    <name type="common">Sphingomonas yanoikuyae</name>
    <dbReference type="NCBI Taxonomy" id="13690"/>
    <lineage>
        <taxon>Bacteria</taxon>
        <taxon>Pseudomonadati</taxon>
        <taxon>Pseudomonadota</taxon>
        <taxon>Alphaproteobacteria</taxon>
        <taxon>Sphingomonadales</taxon>
        <taxon>Sphingomonadaceae</taxon>
        <taxon>Sphingobium</taxon>
    </lineage>
</organism>
<dbReference type="Gene3D" id="3.50.30.30">
    <property type="match status" value="1"/>
</dbReference>
<gene>
    <name evidence="1" type="ORF">N5J77_26205</name>
</gene>
<dbReference type="RefSeq" id="WP_279730423.1">
    <property type="nucleotide sequence ID" value="NZ_JAOCKX010000063.1"/>
</dbReference>
<evidence type="ECO:0000313" key="1">
    <source>
        <dbReference type="EMBL" id="MDH2134632.1"/>
    </source>
</evidence>
<dbReference type="Gene3D" id="3.40.630.10">
    <property type="entry name" value="Zn peptidases"/>
    <property type="match status" value="1"/>
</dbReference>
<accession>A0AA42X2B8</accession>
<evidence type="ECO:0008006" key="3">
    <source>
        <dbReference type="Google" id="ProtNLM"/>
    </source>
</evidence>
<proteinExistence type="predicted"/>
<sequence>MTFKAEGLDRRDVLASMAALPFALGPVVAVATDSVPGIGVDRIAEDIQRYIGFGAKASGGAGDTASGAWIGEELAKAGYAVERAAFEAPYFDPAIVQLRIDGRKAELIPQAIVQQTSADGVKGALFHFDPERPLAIPAKAIVLVDLPKRAWSTATDPVIRRAIAACVDADASGIVLITNGPTGEAIALNAPADAPLSSIPTACLAPRDAAPFLLAAHTQGEATLLIVGRAGRRPAFNIMGRWAAPEASKKVIVTTPRSGWLTCAAERAPGIAAWLDLMRWLPTSGLALDVVFSSNSGHEYENLGASHQVEGRLPRPEETALFLLFGASIVTKATLEQDGHLRIMSKPSEKRACIVTAREASRARKYFAGWAGWTDPAIVTDGGAGEAGTAIKAGYPNVIGLIGANPYHHVAGDTGAIVDAGYVRQIAQASRKLLQSL</sequence>
<dbReference type="SUPFAM" id="SSF53187">
    <property type="entry name" value="Zn-dependent exopeptidases"/>
    <property type="match status" value="1"/>
</dbReference>
<comment type="caution">
    <text evidence="1">The sequence shown here is derived from an EMBL/GenBank/DDBJ whole genome shotgun (WGS) entry which is preliminary data.</text>
</comment>
<evidence type="ECO:0000313" key="2">
    <source>
        <dbReference type="Proteomes" id="UP001162318"/>
    </source>
</evidence>
<dbReference type="AlphaFoldDB" id="A0AA42X2B8"/>
<reference evidence="1" key="1">
    <citation type="submission" date="2022-09" db="EMBL/GenBank/DDBJ databases">
        <title>Intensive care unit water sources are persistently colonized with multi-drug resistant bacteria and are the site of extensive horizontal gene transfer of antibiotic resistance genes.</title>
        <authorList>
            <person name="Diorio-Toth L."/>
        </authorList>
    </citation>
    <scope>NUCLEOTIDE SEQUENCE</scope>
    <source>
        <strain evidence="1">GD03659</strain>
    </source>
</reference>
<dbReference type="EMBL" id="JAOCKX010000063">
    <property type="protein sequence ID" value="MDH2134632.1"/>
    <property type="molecule type" value="Genomic_DNA"/>
</dbReference>
<protein>
    <recommendedName>
        <fullName evidence="3">M28 family peptidase</fullName>
    </recommendedName>
</protein>
<name>A0AA42X2B8_SPHYA</name>
<dbReference type="Proteomes" id="UP001162318">
    <property type="component" value="Unassembled WGS sequence"/>
</dbReference>